<accession>A0A4Y2GQZ0</accession>
<organism evidence="2 3">
    <name type="scientific">Araneus ventricosus</name>
    <name type="common">Orbweaver spider</name>
    <name type="synonym">Epeira ventricosa</name>
    <dbReference type="NCBI Taxonomy" id="182803"/>
    <lineage>
        <taxon>Eukaryota</taxon>
        <taxon>Metazoa</taxon>
        <taxon>Ecdysozoa</taxon>
        <taxon>Arthropoda</taxon>
        <taxon>Chelicerata</taxon>
        <taxon>Arachnida</taxon>
        <taxon>Araneae</taxon>
        <taxon>Araneomorphae</taxon>
        <taxon>Entelegynae</taxon>
        <taxon>Araneoidea</taxon>
        <taxon>Araneidae</taxon>
        <taxon>Araneus</taxon>
    </lineage>
</organism>
<evidence type="ECO:0000313" key="2">
    <source>
        <dbReference type="EMBL" id="GBM55186.1"/>
    </source>
</evidence>
<gene>
    <name evidence="2" type="ORF">AVEN_182139_1</name>
</gene>
<evidence type="ECO:0000313" key="3">
    <source>
        <dbReference type="Proteomes" id="UP000499080"/>
    </source>
</evidence>
<proteinExistence type="predicted"/>
<name>A0A4Y2GQZ0_ARAVE</name>
<keyword evidence="3" id="KW-1185">Reference proteome</keyword>
<feature type="region of interest" description="Disordered" evidence="1">
    <location>
        <begin position="1"/>
        <end position="29"/>
    </location>
</feature>
<sequence length="146" mass="16931">MHDRSSVESGFEPGALRNRGRYLTTRPSRPRVRFRSELEKLEGKSRKSAASRIKVTNSLLKRTPANQFLNHVGLSEDRDETIDFLIRFMFFSHAVPSRTRPTFNYHLQLNQKIIHCGKRSEWDATHLQQGFQQFNYASATRHSSGP</sequence>
<dbReference type="AlphaFoldDB" id="A0A4Y2GQZ0"/>
<dbReference type="Proteomes" id="UP000499080">
    <property type="component" value="Unassembled WGS sequence"/>
</dbReference>
<comment type="caution">
    <text evidence="2">The sequence shown here is derived from an EMBL/GenBank/DDBJ whole genome shotgun (WGS) entry which is preliminary data.</text>
</comment>
<reference evidence="2 3" key="1">
    <citation type="journal article" date="2019" name="Sci. Rep.">
        <title>Orb-weaving spider Araneus ventricosus genome elucidates the spidroin gene catalogue.</title>
        <authorList>
            <person name="Kono N."/>
            <person name="Nakamura H."/>
            <person name="Ohtoshi R."/>
            <person name="Moran D.A.P."/>
            <person name="Shinohara A."/>
            <person name="Yoshida Y."/>
            <person name="Fujiwara M."/>
            <person name="Mori M."/>
            <person name="Tomita M."/>
            <person name="Arakawa K."/>
        </authorList>
    </citation>
    <scope>NUCLEOTIDE SEQUENCE [LARGE SCALE GENOMIC DNA]</scope>
</reference>
<protein>
    <submittedName>
        <fullName evidence="2">Uncharacterized protein</fullName>
    </submittedName>
</protein>
<evidence type="ECO:0000256" key="1">
    <source>
        <dbReference type="SAM" id="MobiDB-lite"/>
    </source>
</evidence>
<dbReference type="EMBL" id="BGPR01001489">
    <property type="protein sequence ID" value="GBM55186.1"/>
    <property type="molecule type" value="Genomic_DNA"/>
</dbReference>